<reference evidence="2 3" key="1">
    <citation type="submission" date="2024-06" db="EMBL/GenBank/DDBJ databases">
        <authorList>
            <person name="Lee S.D."/>
        </authorList>
    </citation>
    <scope>NUCLEOTIDE SEQUENCE [LARGE SCALE GENOMIC DNA]</scope>
    <source>
        <strain evidence="2 3">N1-10</strain>
    </source>
</reference>
<feature type="domain" description="CHAT" evidence="1">
    <location>
        <begin position="1076"/>
        <end position="1339"/>
    </location>
</feature>
<gene>
    <name evidence="2" type="ORF">ABUW04_02025</name>
</gene>
<name>A0ABV6XFH9_9ACTN</name>
<dbReference type="InterPro" id="IPR011990">
    <property type="entry name" value="TPR-like_helical_dom_sf"/>
</dbReference>
<dbReference type="InterPro" id="IPR024983">
    <property type="entry name" value="CHAT_dom"/>
</dbReference>
<sequence>MGVDWPSRLRARIGSFEASGSGDVLSAEATAEIEQVALTGAGAAGTMGLLAAAHWYRYLAGDDLGELRQALALSQRLHEAQADELRPEMLGTALDTVDAVVAGDEDEQRPAGEAALTWARLYFSIAGLWLEDEDEDADPDVLARALAAAVISASLVPEDHPLLAGSLGVLGLAMSRDGAATGNSAEIRSAVAVLDEALDLVPTGDERRVQLLGVRIGALVELARQAPTPQARTDLAVALVESISELGPDHPGAHRMVRLGNSLAAEFDAVDPQSHPDLAVALARLMVVTRPAGDRARIAGLYCLGSALHLRAGSQQSPDDNREALSVARDLVAEIDDTEHDLRGTAMLLLATCLQQRYELAGDSAAVKESIAVARSALAPPADDPVIRAECEVVLGFSLLVDHQAGGHRSVLDEAIAVLEAVPGPEESVPVQPRQLSLLGAAYTYRFRLDGGDADLDRAVDLGRAAVAATPAGRPDRPDWLGNLGQALWLRFLQHGDRQDLELALDASHAAVAATPAAYADRARHCMNLGSVLQHRFRTGGDPADLDRAIDAFSEADARVSPDTHAATLARSSLSTALGDRFELRGDTRDLDDSLALMRAAVSSLDEDSIDYPGVLNNLASVLHRRFTQNSAAAELDESIEASRRALRSATPAGRDATQARLHLGNSLRTRFEVLDHRTDIDEAVAVLSTAGRTANSADRPSALINLSIALSSRFAVSAEQSDLDDAVTAVRTAVAALPPGDVRTARYQATLGMTLNLRAANGGAADDLDQAVTALRSAEQATRPGEPERAARMLSLSQALLNRSRNSGSLADLAASLDLARSAAHAVVSPVSVRIEAARLWASLAAGSGTPADGLPGWRLAIELLPLIAWQGVPRSDQERALSALSGLPSIAAAAALGADQPELAVELLEQGRALLWAQLLDTRTDLTELSLADPALAVRLAELRAALDQHRGNDLHTGAEPLRTDRTHLAREWDRALEQARALPGFADFLRPPPFASLARAATEGPVVLLNVSEDRCDALIITSGGVRVVPLPGLTDQGLVTQLNALYAPSVLAPRRPAEVIVAPRVIAGVLGWTWENIVAPVLREIGTTERIWWCPTGYLATLPLHAATDPQTGRCTMDSVVSSYTPTLRALLNARAAPQLPDGDADVLIVAVPDVVGAPKLIVQPEIDAITERLGDRCRILSGPDATHSRVCAELGPSRWVHFACHGVQDPADPSAGSLLLYDRPLSVLDVTGLHLSNAELAFLSACQTANSGATLADESIHLASALQTAGFRQVVATLWPLYDAPAPIVTRSVYAGLARSGDASGTARLLHDAVLLLRDDGLPPAIWAPYLHIGP</sequence>
<dbReference type="Gene3D" id="1.25.40.10">
    <property type="entry name" value="Tetratricopeptide repeat domain"/>
    <property type="match status" value="2"/>
</dbReference>
<evidence type="ECO:0000259" key="1">
    <source>
        <dbReference type="Pfam" id="PF12770"/>
    </source>
</evidence>
<comment type="caution">
    <text evidence="2">The sequence shown here is derived from an EMBL/GenBank/DDBJ whole genome shotgun (WGS) entry which is preliminary data.</text>
</comment>
<organism evidence="2 3">
    <name type="scientific">Streptacidiphilus jeojiensis</name>
    <dbReference type="NCBI Taxonomy" id="3229225"/>
    <lineage>
        <taxon>Bacteria</taxon>
        <taxon>Bacillati</taxon>
        <taxon>Actinomycetota</taxon>
        <taxon>Actinomycetes</taxon>
        <taxon>Kitasatosporales</taxon>
        <taxon>Streptomycetaceae</taxon>
        <taxon>Streptacidiphilus</taxon>
    </lineage>
</organism>
<proteinExistence type="predicted"/>
<dbReference type="Proteomes" id="UP001592581">
    <property type="component" value="Unassembled WGS sequence"/>
</dbReference>
<dbReference type="RefSeq" id="WP_380562051.1">
    <property type="nucleotide sequence ID" value="NZ_JBEUKS010000001.1"/>
</dbReference>
<evidence type="ECO:0000313" key="2">
    <source>
        <dbReference type="EMBL" id="MFC1437020.1"/>
    </source>
</evidence>
<protein>
    <submittedName>
        <fullName evidence="2">CHAT domain-containing protein</fullName>
    </submittedName>
</protein>
<keyword evidence="3" id="KW-1185">Reference proteome</keyword>
<evidence type="ECO:0000313" key="3">
    <source>
        <dbReference type="Proteomes" id="UP001592581"/>
    </source>
</evidence>
<accession>A0ABV6XFH9</accession>
<dbReference type="Pfam" id="PF12770">
    <property type="entry name" value="CHAT"/>
    <property type="match status" value="1"/>
</dbReference>
<dbReference type="EMBL" id="JBEUKS010000001">
    <property type="protein sequence ID" value="MFC1437020.1"/>
    <property type="molecule type" value="Genomic_DNA"/>
</dbReference>